<dbReference type="RefSeq" id="WP_216456639.1">
    <property type="nucleotide sequence ID" value="NZ_JAHLQL010000001.1"/>
</dbReference>
<dbReference type="PANTHER" id="PTHR40032">
    <property type="entry name" value="EXPORTED PROTEIN-RELATED"/>
    <property type="match status" value="1"/>
</dbReference>
<gene>
    <name evidence="2" type="ORF">KQI89_01700</name>
</gene>
<reference evidence="2 3" key="1">
    <citation type="submission" date="2021-06" db="EMBL/GenBank/DDBJ databases">
        <authorList>
            <person name="Sun Q."/>
            <person name="Li D."/>
        </authorList>
    </citation>
    <scope>NUCLEOTIDE SEQUENCE [LARGE SCALE GENOMIC DNA]</scope>
    <source>
        <strain evidence="2 3">MSJ-4</strain>
    </source>
</reference>
<evidence type="ECO:0000313" key="3">
    <source>
        <dbReference type="Proteomes" id="UP000736583"/>
    </source>
</evidence>
<organism evidence="2 3">
    <name type="scientific">Clostridium simiarum</name>
    <dbReference type="NCBI Taxonomy" id="2841506"/>
    <lineage>
        <taxon>Bacteria</taxon>
        <taxon>Bacillati</taxon>
        <taxon>Bacillota</taxon>
        <taxon>Clostridia</taxon>
        <taxon>Eubacteriales</taxon>
        <taxon>Clostridiaceae</taxon>
        <taxon>Clostridium</taxon>
    </lineage>
</organism>
<sequence length="176" mass="20295">MSKTLYRQNRYSRLAATKYAITYALKPNPKYRYFPLVDDKGGDCANFLSQCLFAGGAPMDFNTARPWWYKSYNGNIMKDTWSISWAVAHSLYYYLKVSESINSPGVKGLEVYNKKDLELGDLIFFENNKGTIFHSAIITSFLGREPLISQHSFEALNIPYRSSWTPSKFHFIKVII</sequence>
<protein>
    <submittedName>
        <fullName evidence="2">Amidase domain-containing protein</fullName>
    </submittedName>
</protein>
<proteinExistence type="predicted"/>
<dbReference type="Pfam" id="PF12671">
    <property type="entry name" value="Amidase_6"/>
    <property type="match status" value="1"/>
</dbReference>
<comment type="caution">
    <text evidence="2">The sequence shown here is derived from an EMBL/GenBank/DDBJ whole genome shotgun (WGS) entry which is preliminary data.</text>
</comment>
<feature type="domain" description="Putative amidase" evidence="1">
    <location>
        <begin position="10"/>
        <end position="165"/>
    </location>
</feature>
<name>A0ABS6EXU4_9CLOT</name>
<evidence type="ECO:0000313" key="2">
    <source>
        <dbReference type="EMBL" id="MBU5590469.1"/>
    </source>
</evidence>
<accession>A0ABS6EXU4</accession>
<dbReference type="Proteomes" id="UP000736583">
    <property type="component" value="Unassembled WGS sequence"/>
</dbReference>
<dbReference type="EMBL" id="JAHLQL010000001">
    <property type="protein sequence ID" value="MBU5590469.1"/>
    <property type="molecule type" value="Genomic_DNA"/>
</dbReference>
<dbReference type="PANTHER" id="PTHR40032:SF1">
    <property type="entry name" value="EXPORTED PROTEIN"/>
    <property type="match status" value="1"/>
</dbReference>
<dbReference type="InterPro" id="IPR024301">
    <property type="entry name" value="Amidase_6"/>
</dbReference>
<keyword evidence="3" id="KW-1185">Reference proteome</keyword>
<evidence type="ECO:0000259" key="1">
    <source>
        <dbReference type="Pfam" id="PF12671"/>
    </source>
</evidence>